<comment type="function">
    <text evidence="3">Probably acts as a heme chaperone, transferring heme to an unknown acceptor. Binds one molecule of heme per monomer, possibly covalently. Binds 1 [4Fe-4S] cluster. The cluster is coordinated with 3 cysteines and an exchangeable S-adenosyl-L-methionine.</text>
</comment>
<evidence type="ECO:0000256" key="1">
    <source>
        <dbReference type="ARBA" id="ARBA00006100"/>
    </source>
</evidence>
<protein>
    <recommendedName>
        <fullName evidence="2 3">Heme chaperone HemW</fullName>
    </recommendedName>
</protein>
<dbReference type="SFLD" id="SFLDG01065">
    <property type="entry name" value="anaerobic_coproporphyrinogen-I"/>
    <property type="match status" value="1"/>
</dbReference>
<dbReference type="SUPFAM" id="SSF102114">
    <property type="entry name" value="Radical SAM enzymes"/>
    <property type="match status" value="1"/>
</dbReference>
<keyword evidence="3" id="KW-0143">Chaperone</keyword>
<dbReference type="Proteomes" id="UP000000954">
    <property type="component" value="Chromosome"/>
</dbReference>
<keyword evidence="3" id="KW-0408">Iron</keyword>
<dbReference type="CDD" id="cd01335">
    <property type="entry name" value="Radical_SAM"/>
    <property type="match status" value="1"/>
</dbReference>
<dbReference type="Pfam" id="PF04055">
    <property type="entry name" value="Radical_SAM"/>
    <property type="match status" value="1"/>
</dbReference>
<dbReference type="SFLD" id="SFLDF00562">
    <property type="entry name" value="HemN-like__clustered_with_heat"/>
    <property type="match status" value="1"/>
</dbReference>
<dbReference type="RefSeq" id="WP_012803162.1">
    <property type="nucleotide sequence ID" value="NC_013170.1"/>
</dbReference>
<accession>C7MNI4</accession>
<keyword evidence="3" id="KW-0949">S-adenosyl-L-methionine</keyword>
<dbReference type="InterPro" id="IPR007197">
    <property type="entry name" value="rSAM"/>
</dbReference>
<dbReference type="STRING" id="469378.Ccur_07700"/>
<keyword evidence="3" id="KW-0411">Iron-sulfur</keyword>
<evidence type="ECO:0000313" key="5">
    <source>
        <dbReference type="EMBL" id="ACU94474.1"/>
    </source>
</evidence>
<dbReference type="AlphaFoldDB" id="C7MNI4"/>
<dbReference type="InterPro" id="IPR023404">
    <property type="entry name" value="rSAM_horseshoe"/>
</dbReference>
<dbReference type="HOGENOM" id="CLU_027579_2_0_11"/>
<dbReference type="PANTHER" id="PTHR13932:SF5">
    <property type="entry name" value="RADICAL S-ADENOSYL METHIONINE DOMAIN-CONTAINING PROTEIN 1, MITOCHONDRIAL"/>
    <property type="match status" value="1"/>
</dbReference>
<evidence type="ECO:0000259" key="4">
    <source>
        <dbReference type="PROSITE" id="PS51918"/>
    </source>
</evidence>
<keyword evidence="3" id="KW-0004">4Fe-4S</keyword>
<name>C7MNI4_CRYCD</name>
<dbReference type="SFLD" id="SFLDF00288">
    <property type="entry name" value="HemN-like__clustered_with_nucl"/>
    <property type="match status" value="1"/>
</dbReference>
<reference evidence="5 6" key="1">
    <citation type="journal article" date="2009" name="Stand. Genomic Sci.">
        <title>Complete genome sequence of Cryptobacterium curtum type strain (12-3).</title>
        <authorList>
            <person name="Mavrommatis K."/>
            <person name="Pukall R."/>
            <person name="Rohde C."/>
            <person name="Chen F."/>
            <person name="Sims D."/>
            <person name="Brettin T."/>
            <person name="Kuske C."/>
            <person name="Detter J.C."/>
            <person name="Han C."/>
            <person name="Lapidus A."/>
            <person name="Copeland A."/>
            <person name="Glavina Del Rio T."/>
            <person name="Nolan M."/>
            <person name="Lucas S."/>
            <person name="Tice H."/>
            <person name="Cheng J.F."/>
            <person name="Bruce D."/>
            <person name="Goodwin L."/>
            <person name="Pitluck S."/>
            <person name="Ovchinnikova G."/>
            <person name="Pati A."/>
            <person name="Ivanova N."/>
            <person name="Chen A."/>
            <person name="Palaniappan K."/>
            <person name="Chain P."/>
            <person name="D'haeseleer P."/>
            <person name="Goker M."/>
            <person name="Bristow J."/>
            <person name="Eisen J.A."/>
            <person name="Markowitz V."/>
            <person name="Hugenholtz P."/>
            <person name="Rohde M."/>
            <person name="Klenk H.P."/>
            <person name="Kyrpides N.C."/>
        </authorList>
    </citation>
    <scope>NUCLEOTIDE SEQUENCE [LARGE SCALE GENOMIC DNA]</scope>
    <source>
        <strain evidence="6">ATCC 700683 / DSM 15641 / 12-3</strain>
    </source>
</reference>
<dbReference type="GO" id="GO:0004109">
    <property type="term" value="F:coproporphyrinogen oxidase activity"/>
    <property type="evidence" value="ECO:0007669"/>
    <property type="project" value="InterPro"/>
</dbReference>
<sequence length="368" mass="40615">MNDPFKALYVHVPFCRAKCSYCDFASHVPGHNSEMDAYVEAVVLALRARGRDGLLSDIETVYFGGGTPTFLGPARLTQLLYALSLSMHLTDTVECTIEANPESLTRRMVRDLWALGANRLSLGVQSFDDTVLGILGRPHSADDARRAIDDAHDRFHNVSIDLICGIPGQTPGSFLSSVQEAIALGVSHISIYPLTIEEGTPFYSLYSKGLLAAIDEDEQADAMIDASRILKQAGFYRYEVASYARMGYECRHNCSYWTGVPYLGIGSGAVSMEQNDEGRWRSQDGYILERLDRYQREAEDLMLGMRLTKGISDIRLNEAAKLLPQAPNTFSSLVSLGLVEHTDGVWQSSEKGWLLGNELYGALLDLAP</sequence>
<dbReference type="SFLD" id="SFLDG01082">
    <property type="entry name" value="B12-binding_domain_containing"/>
    <property type="match status" value="1"/>
</dbReference>
<feature type="domain" description="Radical SAM core" evidence="4">
    <location>
        <begin position="1"/>
        <end position="236"/>
    </location>
</feature>
<proteinExistence type="inferred from homology"/>
<comment type="similarity">
    <text evidence="1">Belongs to the anaerobic coproporphyrinogen-III oxidase family. HemW subfamily.</text>
</comment>
<keyword evidence="3" id="KW-0479">Metal-binding</keyword>
<gene>
    <name evidence="5" type="ordered locus">Ccur_07700</name>
</gene>
<dbReference type="SFLD" id="SFLDS00029">
    <property type="entry name" value="Radical_SAM"/>
    <property type="match status" value="1"/>
</dbReference>
<dbReference type="GO" id="GO:0051539">
    <property type="term" value="F:4 iron, 4 sulfur cluster binding"/>
    <property type="evidence" value="ECO:0007669"/>
    <property type="project" value="UniProtKB-UniRule"/>
</dbReference>
<dbReference type="SMART" id="SM00729">
    <property type="entry name" value="Elp3"/>
    <property type="match status" value="1"/>
</dbReference>
<keyword evidence="6" id="KW-1185">Reference proteome</keyword>
<evidence type="ECO:0000256" key="2">
    <source>
        <dbReference type="ARBA" id="ARBA00017228"/>
    </source>
</evidence>
<dbReference type="eggNOG" id="COG0635">
    <property type="taxonomic scope" value="Bacteria"/>
</dbReference>
<organism evidence="5 6">
    <name type="scientific">Cryptobacterium curtum (strain ATCC 700683 / DSM 15641 / CCUG 43107 / 12-3)</name>
    <dbReference type="NCBI Taxonomy" id="469378"/>
    <lineage>
        <taxon>Bacteria</taxon>
        <taxon>Bacillati</taxon>
        <taxon>Actinomycetota</taxon>
        <taxon>Coriobacteriia</taxon>
        <taxon>Eggerthellales</taxon>
        <taxon>Eggerthellaceae</taxon>
        <taxon>Cryptobacterium</taxon>
    </lineage>
</organism>
<keyword evidence="3" id="KW-0349">Heme</keyword>
<comment type="subcellular location">
    <subcellularLocation>
        <location evidence="3">Cytoplasm</location>
    </subcellularLocation>
</comment>
<dbReference type="GO" id="GO:0005737">
    <property type="term" value="C:cytoplasm"/>
    <property type="evidence" value="ECO:0007669"/>
    <property type="project" value="UniProtKB-SubCell"/>
</dbReference>
<dbReference type="InterPro" id="IPR058240">
    <property type="entry name" value="rSAM_sf"/>
</dbReference>
<dbReference type="PANTHER" id="PTHR13932">
    <property type="entry name" value="COPROPORPHYRINIGEN III OXIDASE"/>
    <property type="match status" value="1"/>
</dbReference>
<dbReference type="InterPro" id="IPR006638">
    <property type="entry name" value="Elp3/MiaA/NifB-like_rSAM"/>
</dbReference>
<evidence type="ECO:0000313" key="6">
    <source>
        <dbReference type="Proteomes" id="UP000000954"/>
    </source>
</evidence>
<dbReference type="Gene3D" id="3.80.30.20">
    <property type="entry name" value="tm_1862 like domain"/>
    <property type="match status" value="1"/>
</dbReference>
<dbReference type="InterPro" id="IPR004559">
    <property type="entry name" value="HemW-like"/>
</dbReference>
<dbReference type="EMBL" id="CP001682">
    <property type="protein sequence ID" value="ACU94474.1"/>
    <property type="molecule type" value="Genomic_DNA"/>
</dbReference>
<dbReference type="KEGG" id="ccu:Ccur_07700"/>
<dbReference type="NCBIfam" id="TIGR00539">
    <property type="entry name" value="hemN_rel"/>
    <property type="match status" value="1"/>
</dbReference>
<keyword evidence="3" id="KW-0963">Cytoplasm</keyword>
<dbReference type="OrthoDB" id="9808022at2"/>
<evidence type="ECO:0000256" key="3">
    <source>
        <dbReference type="RuleBase" id="RU364116"/>
    </source>
</evidence>
<dbReference type="InterPro" id="IPR034505">
    <property type="entry name" value="Coproporphyrinogen-III_oxidase"/>
</dbReference>
<dbReference type="GO" id="GO:0046872">
    <property type="term" value="F:metal ion binding"/>
    <property type="evidence" value="ECO:0007669"/>
    <property type="project" value="UniProtKB-UniRule"/>
</dbReference>
<dbReference type="GO" id="GO:0006779">
    <property type="term" value="P:porphyrin-containing compound biosynthetic process"/>
    <property type="evidence" value="ECO:0007669"/>
    <property type="project" value="InterPro"/>
</dbReference>
<dbReference type="PROSITE" id="PS51918">
    <property type="entry name" value="RADICAL_SAM"/>
    <property type="match status" value="1"/>
</dbReference>